<dbReference type="SUPFAM" id="SSF53706">
    <property type="entry name" value="Formate dehydrogenase/DMSO reductase, domains 1-3"/>
    <property type="match status" value="1"/>
</dbReference>
<sequence>MVRKEPRVNEVDEKDIEVKPPKDWAAGVPAVVHSMKPAIEHMGAKRALDATFKMNQKDGFDCPSCAWPDPNHRSKFEYCEEGVKAVTWEASPVVIPSEFWAEHSISELQNRTEYWLGMQGRLTEPVYKPAGADHYHPVSWDEAFRIVADKLNSLESPHEAAFYTSGRTSNEAAFLYQLLVRGFGTNNLPDCSNMCHESSGWAMGQTIGIGKATVTYDDFGKADLIILMGQNPGTNHPRMLTALEGCKRSGGSIVAVNPLPEAGLKRYKNPQKVRGVAGKGTELADQFLQIRLGGDMALLQAISKRVLEAEDRNPGTVLDHDFLERHCEGLADLKDHLMHLDDQTVEAATGLPIAEVDELAERYLRAEKVIITWAMGITQQKKAVPTIKEMINLLLLRGNIGKPGAGAAPIRGHSNVQGDRTMGIWEQMPPAFLDALGKEFNFDPPRDHGLDAVETFYGMHDGRVKVFVALGGNLISAISDTRFAEEAMQKTDMTVQISIKLNRSHLITGQEALILPTKGRTELDVQESGPQFVSVEDTVCVVHASRGNLTPVAPNLLSEPAIVSRLGALVVGDRIDADWAGYEKNYDLIRDHIAAVVEGCDNYNERIRHEGGFVLPNGPRDSRTFNTPTGKAVLTVNDLEAVERPEGTLILQTLRSHDQWNTTIYGHNDRYRGIRGGRHVLFMNAGDIAELGLVDGQYVDIHGVHHDSVRRVLPRYRVVSYPTPKGCVAAYYPEANVLVPLDRVAEGSNTPVSKTVLVRVEPNLDTAREQAEDFTTRAPA</sequence>
<dbReference type="GO" id="GO:0030151">
    <property type="term" value="F:molybdenum ion binding"/>
    <property type="evidence" value="ECO:0007669"/>
    <property type="project" value="InterPro"/>
</dbReference>
<dbReference type="InterPro" id="IPR041953">
    <property type="entry name" value="YdeP_MopB"/>
</dbReference>
<dbReference type="RefSeq" id="WP_210230420.1">
    <property type="nucleotide sequence ID" value="NZ_CP076022.1"/>
</dbReference>
<dbReference type="GO" id="GO:0008863">
    <property type="term" value="F:formate dehydrogenase (NAD+) activity"/>
    <property type="evidence" value="ECO:0007669"/>
    <property type="project" value="InterPro"/>
</dbReference>
<dbReference type="NCBIfam" id="TIGR01701">
    <property type="entry name" value="Fdhalpha-like"/>
    <property type="match status" value="1"/>
</dbReference>
<evidence type="ECO:0000256" key="5">
    <source>
        <dbReference type="ARBA" id="ARBA00022505"/>
    </source>
</evidence>
<dbReference type="EMBL" id="CP076022">
    <property type="protein sequence ID" value="QWC11000.1"/>
    <property type="molecule type" value="Genomic_DNA"/>
</dbReference>
<proteinExistence type="inferred from homology"/>
<evidence type="ECO:0000259" key="11">
    <source>
        <dbReference type="Pfam" id="PF01568"/>
    </source>
</evidence>
<gene>
    <name evidence="12" type="ORF">KKR91_05230</name>
</gene>
<evidence type="ECO:0000256" key="4">
    <source>
        <dbReference type="ARBA" id="ARBA00022485"/>
    </source>
</evidence>
<evidence type="ECO:0000256" key="6">
    <source>
        <dbReference type="ARBA" id="ARBA00022723"/>
    </source>
</evidence>
<dbReference type="InterPro" id="IPR010046">
    <property type="entry name" value="Mopterin_OxRdtse_a_bac"/>
</dbReference>
<feature type="domain" description="Molybdopterin oxidoreductase" evidence="10">
    <location>
        <begin position="121"/>
        <end position="501"/>
    </location>
</feature>
<organism evidence="12 13">
    <name type="scientific">Arthrobacter jiangjiafuii</name>
    <dbReference type="NCBI Taxonomy" id="2817475"/>
    <lineage>
        <taxon>Bacteria</taxon>
        <taxon>Bacillati</taxon>
        <taxon>Actinomycetota</taxon>
        <taxon>Actinomycetes</taxon>
        <taxon>Micrococcales</taxon>
        <taxon>Micrococcaceae</taxon>
        <taxon>Arthrobacter</taxon>
    </lineage>
</organism>
<keyword evidence="5" id="KW-0500">Molybdenum</keyword>
<dbReference type="GO" id="GO:0051539">
    <property type="term" value="F:4 iron, 4 sulfur cluster binding"/>
    <property type="evidence" value="ECO:0007669"/>
    <property type="project" value="UniProtKB-KW"/>
</dbReference>
<keyword evidence="8" id="KW-0408">Iron</keyword>
<evidence type="ECO:0000256" key="1">
    <source>
        <dbReference type="ARBA" id="ARBA00001942"/>
    </source>
</evidence>
<keyword evidence="6" id="KW-0479">Metal-binding</keyword>
<comment type="similarity">
    <text evidence="3">Belongs to the prokaryotic molybdopterin-containing oxidoreductase family.</text>
</comment>
<comment type="cofactor">
    <cofactor evidence="1">
        <name>Mo-bis(molybdopterin guanine dinucleotide)</name>
        <dbReference type="ChEBI" id="CHEBI:60539"/>
    </cofactor>
</comment>
<evidence type="ECO:0000256" key="3">
    <source>
        <dbReference type="ARBA" id="ARBA00010312"/>
    </source>
</evidence>
<dbReference type="SUPFAM" id="SSF50692">
    <property type="entry name" value="ADC-like"/>
    <property type="match status" value="1"/>
</dbReference>
<feature type="domain" description="Molybdopterin dinucleotide-binding" evidence="11">
    <location>
        <begin position="649"/>
        <end position="756"/>
    </location>
</feature>
<evidence type="ECO:0000256" key="7">
    <source>
        <dbReference type="ARBA" id="ARBA00023002"/>
    </source>
</evidence>
<dbReference type="CDD" id="cd02767">
    <property type="entry name" value="MopB_ydeP"/>
    <property type="match status" value="1"/>
</dbReference>
<dbReference type="Proteomes" id="UP000676885">
    <property type="component" value="Chromosome"/>
</dbReference>
<comment type="cofactor">
    <cofactor evidence="2">
        <name>[4Fe-4S] cluster</name>
        <dbReference type="ChEBI" id="CHEBI:49883"/>
    </cofactor>
</comment>
<evidence type="ECO:0000313" key="13">
    <source>
        <dbReference type="Proteomes" id="UP000676885"/>
    </source>
</evidence>
<dbReference type="InterPro" id="IPR009010">
    <property type="entry name" value="Asp_de-COase-like_dom_sf"/>
</dbReference>
<dbReference type="PIRSF" id="PIRSF000144">
    <property type="entry name" value="CbbBc"/>
    <property type="match status" value="1"/>
</dbReference>
<dbReference type="Gene3D" id="3.40.228.10">
    <property type="entry name" value="Dimethylsulfoxide Reductase, domain 2"/>
    <property type="match status" value="1"/>
</dbReference>
<dbReference type="Gene3D" id="2.40.40.20">
    <property type="match status" value="1"/>
</dbReference>
<keyword evidence="13" id="KW-1185">Reference proteome</keyword>
<evidence type="ECO:0000313" key="12">
    <source>
        <dbReference type="EMBL" id="QWC11000.1"/>
    </source>
</evidence>
<dbReference type="InterPro" id="IPR006656">
    <property type="entry name" value="Mopterin_OxRdtase"/>
</dbReference>
<dbReference type="Pfam" id="PF01568">
    <property type="entry name" value="Molydop_binding"/>
    <property type="match status" value="1"/>
</dbReference>
<evidence type="ECO:0000256" key="2">
    <source>
        <dbReference type="ARBA" id="ARBA00001966"/>
    </source>
</evidence>
<dbReference type="PANTHER" id="PTHR43105">
    <property type="entry name" value="RESPIRATORY NITRATE REDUCTASE"/>
    <property type="match status" value="1"/>
</dbReference>
<reference evidence="12 13" key="1">
    <citation type="submission" date="2021-05" db="EMBL/GenBank/DDBJ databases">
        <title>Novel species in genus Arthrobacter.</title>
        <authorList>
            <person name="Zhang G."/>
        </authorList>
    </citation>
    <scope>NUCLEOTIDE SEQUENCE [LARGE SCALE GENOMIC DNA]</scope>
    <source>
        <strain evidence="13">zg-ZUI227</strain>
    </source>
</reference>
<keyword evidence="4" id="KW-0004">4Fe-4S</keyword>
<dbReference type="GO" id="GO:0016020">
    <property type="term" value="C:membrane"/>
    <property type="evidence" value="ECO:0007669"/>
    <property type="project" value="TreeGrafter"/>
</dbReference>
<dbReference type="Pfam" id="PF00384">
    <property type="entry name" value="Molybdopterin"/>
    <property type="match status" value="1"/>
</dbReference>
<dbReference type="PANTHER" id="PTHR43105:SF4">
    <property type="entry name" value="PROTEIN YDEP"/>
    <property type="match status" value="1"/>
</dbReference>
<evidence type="ECO:0000259" key="10">
    <source>
        <dbReference type="Pfam" id="PF00384"/>
    </source>
</evidence>
<evidence type="ECO:0000256" key="9">
    <source>
        <dbReference type="ARBA" id="ARBA00023014"/>
    </source>
</evidence>
<name>A0A975R0J7_9MICC</name>
<dbReference type="CDD" id="cd02787">
    <property type="entry name" value="MopB_CT_ydeP"/>
    <property type="match status" value="1"/>
</dbReference>
<keyword evidence="9" id="KW-0411">Iron-sulfur</keyword>
<keyword evidence="7" id="KW-0560">Oxidoreductase</keyword>
<dbReference type="InterPro" id="IPR037951">
    <property type="entry name" value="MopB_CT_YdeP"/>
</dbReference>
<dbReference type="InterPro" id="IPR006657">
    <property type="entry name" value="MoPterin_dinucl-bd_dom"/>
</dbReference>
<dbReference type="AlphaFoldDB" id="A0A975R0J7"/>
<dbReference type="InterPro" id="IPR050123">
    <property type="entry name" value="Prok_molybdopt-oxidoreductase"/>
</dbReference>
<dbReference type="Gene3D" id="3.40.50.740">
    <property type="match status" value="1"/>
</dbReference>
<dbReference type="KEGG" id="ajg:KKR91_05230"/>
<accession>A0A975R0J7</accession>
<evidence type="ECO:0000256" key="8">
    <source>
        <dbReference type="ARBA" id="ARBA00023004"/>
    </source>
</evidence>
<dbReference type="GO" id="GO:0043546">
    <property type="term" value="F:molybdopterin cofactor binding"/>
    <property type="evidence" value="ECO:0007669"/>
    <property type="project" value="InterPro"/>
</dbReference>
<protein>
    <submittedName>
        <fullName evidence="12">FdhF/YdeP family oxidoreductase</fullName>
    </submittedName>
</protein>